<accession>A0AAU9E5E7</accession>
<sequence>MLALLSHFRFLILFFMVIIFLYVYLKIAPKKMSFDNGGNQIKLNKCPECGKEINSKSKYCPYCGYTFDGKDKI</sequence>
<evidence type="ECO:0000259" key="2">
    <source>
        <dbReference type="Pfam" id="PF13240"/>
    </source>
</evidence>
<keyword evidence="4" id="KW-1185">Reference proteome</keyword>
<dbReference type="Pfam" id="PF13240">
    <property type="entry name" value="Zn_Ribbon_1"/>
    <property type="match status" value="1"/>
</dbReference>
<evidence type="ECO:0000256" key="1">
    <source>
        <dbReference type="SAM" id="Phobius"/>
    </source>
</evidence>
<reference evidence="3 4" key="1">
    <citation type="submission" date="2023-08" db="EMBL/GenBank/DDBJ databases">
        <title>Helicovermis profunda gen. nov., sp. nov., a novel mesophilic, fermentative bacterium within the Bacillota from a deep-sea hydrothermal vent chimney.</title>
        <authorList>
            <person name="Miyazaki U."/>
            <person name="Mizutani D."/>
            <person name="Hashimoto Y."/>
            <person name="Tame A."/>
            <person name="Sawayama S."/>
            <person name="Miyazaki J."/>
            <person name="Takai K."/>
            <person name="Nakagawa S."/>
        </authorList>
    </citation>
    <scope>NUCLEOTIDE SEQUENCE [LARGE SCALE GENOMIC DNA]</scope>
    <source>
        <strain evidence="3 4">S502</strain>
    </source>
</reference>
<gene>
    <name evidence="3" type="ORF">HLPR_16110</name>
</gene>
<proteinExistence type="predicted"/>
<dbReference type="Proteomes" id="UP001321786">
    <property type="component" value="Chromosome"/>
</dbReference>
<keyword evidence="1" id="KW-1133">Transmembrane helix</keyword>
<dbReference type="EMBL" id="AP028654">
    <property type="protein sequence ID" value="BEP29280.1"/>
    <property type="molecule type" value="Genomic_DNA"/>
</dbReference>
<dbReference type="AlphaFoldDB" id="A0AAU9E5E7"/>
<dbReference type="InterPro" id="IPR026870">
    <property type="entry name" value="Zinc_ribbon_dom"/>
</dbReference>
<protein>
    <recommendedName>
        <fullName evidence="2">Zinc-ribbon domain-containing protein</fullName>
    </recommendedName>
</protein>
<evidence type="ECO:0000313" key="3">
    <source>
        <dbReference type="EMBL" id="BEP29280.1"/>
    </source>
</evidence>
<name>A0AAU9E5E7_9FIRM</name>
<dbReference type="RefSeq" id="WP_338534925.1">
    <property type="nucleotide sequence ID" value="NZ_AP028654.1"/>
</dbReference>
<organism evidence="3 4">
    <name type="scientific">Helicovermis profundi</name>
    <dbReference type="NCBI Taxonomy" id="3065157"/>
    <lineage>
        <taxon>Bacteria</taxon>
        <taxon>Bacillati</taxon>
        <taxon>Bacillota</taxon>
        <taxon>Clostridia</taxon>
        <taxon>Helicovermis</taxon>
    </lineage>
</organism>
<feature type="domain" description="Zinc-ribbon" evidence="2">
    <location>
        <begin position="45"/>
        <end position="65"/>
    </location>
</feature>
<feature type="transmembrane region" description="Helical" evidence="1">
    <location>
        <begin position="6"/>
        <end position="25"/>
    </location>
</feature>
<keyword evidence="1" id="KW-0472">Membrane</keyword>
<dbReference type="KEGG" id="hprf:HLPR_16110"/>
<keyword evidence="1" id="KW-0812">Transmembrane</keyword>
<evidence type="ECO:0000313" key="4">
    <source>
        <dbReference type="Proteomes" id="UP001321786"/>
    </source>
</evidence>